<dbReference type="Pfam" id="PF00240">
    <property type="entry name" value="ubiquitin"/>
    <property type="match status" value="1"/>
</dbReference>
<keyword evidence="2" id="KW-0812">Transmembrane</keyword>
<keyword evidence="2" id="KW-1133">Transmembrane helix</keyword>
<dbReference type="GO" id="GO:0036503">
    <property type="term" value="P:ERAD pathway"/>
    <property type="evidence" value="ECO:0007669"/>
    <property type="project" value="InterPro"/>
</dbReference>
<feature type="transmembrane region" description="Helical" evidence="2">
    <location>
        <begin position="472"/>
        <end position="490"/>
    </location>
</feature>
<reference evidence="5" key="1">
    <citation type="submission" date="2011-07" db="EMBL/GenBank/DDBJ databases">
        <authorList>
            <consortium name="Caenorhabditis brenneri Sequencing and Analysis Consortium"/>
            <person name="Wilson R.K."/>
        </authorList>
    </citation>
    <scope>NUCLEOTIDE SEQUENCE [LARGE SCALE GENOMIC DNA]</scope>
    <source>
        <strain evidence="5">PB2801</strain>
    </source>
</reference>
<proteinExistence type="predicted"/>
<dbReference type="CDD" id="cd17057">
    <property type="entry name" value="Ubl_TMUB1_like"/>
    <property type="match status" value="1"/>
</dbReference>
<protein>
    <recommendedName>
        <fullName evidence="3">Ubiquitin-like domain-containing protein</fullName>
    </recommendedName>
</protein>
<feature type="compositionally biased region" description="Low complexity" evidence="1">
    <location>
        <begin position="144"/>
        <end position="153"/>
    </location>
</feature>
<dbReference type="Gene3D" id="3.10.20.90">
    <property type="entry name" value="Phosphatidylinositol 3-kinase Catalytic Subunit, Chain A, domain 1"/>
    <property type="match status" value="1"/>
</dbReference>
<dbReference type="SMART" id="SM00213">
    <property type="entry name" value="UBQ"/>
    <property type="match status" value="1"/>
</dbReference>
<dbReference type="EMBL" id="GL379856">
    <property type="protein sequence ID" value="EGT56755.1"/>
    <property type="molecule type" value="Genomic_DNA"/>
</dbReference>
<dbReference type="InParanoid" id="G0NB50"/>
<feature type="domain" description="Ubiquitin-like" evidence="3">
    <location>
        <begin position="253"/>
        <end position="319"/>
    </location>
</feature>
<dbReference type="Proteomes" id="UP000008068">
    <property type="component" value="Unassembled WGS sequence"/>
</dbReference>
<evidence type="ECO:0000256" key="1">
    <source>
        <dbReference type="SAM" id="MobiDB-lite"/>
    </source>
</evidence>
<feature type="compositionally biased region" description="Polar residues" evidence="1">
    <location>
        <begin position="163"/>
        <end position="176"/>
    </location>
</feature>
<dbReference type="InterPro" id="IPR000626">
    <property type="entry name" value="Ubiquitin-like_dom"/>
</dbReference>
<dbReference type="SUPFAM" id="SSF54236">
    <property type="entry name" value="Ubiquitin-like"/>
    <property type="match status" value="1"/>
</dbReference>
<name>G0NB50_CAEBE</name>
<sequence>MSTILVTAALEYIEVLHLGQEFRPHVPWDRLVQRIRARAPRVQGDQRLAISDTNIVIQSPTTVIDSPAPARSPGIDVLTMWDIEMPPPLLGQAPDATRDSQYAAAAAIAILARGDDASLISRIFRNDDRGRDESRDGPRHEFVTTDVTYTTPTINRSDLPHQFTRNSDRSAGSVNENFVDHPDQNLGFQDDEHLEDISETDEENGETSEAGTSEPESTSADPPDRQLPEEERLAKLTREAEYAVIEGPSEGKVLIRLKFLSDIQKDTYASLEDTVAKFKVEHFTDLSNKVVRLIYQGQLLREDNRTLQDYGLQAGSVVHCHISMIPYTRPGMVSLPPMVDDSGARRRTRRFRGPTGEQIAPPDDLARRRAAQDRNVGHVYLLLSTMVPILSGIGLAFFRPDRIRDLLRPATLLTLSQWVCNLFGDTELLPEQAGDEGQDTPSHTFQLFFIFGGQLLAVTIFLYFFPDLFDRIGFSIFCIVLLYFVFVVYYSRQRRRQPADIDAQNDLIETQIVRETISLL</sequence>
<feature type="compositionally biased region" description="Basic and acidic residues" evidence="1">
    <location>
        <begin position="128"/>
        <end position="143"/>
    </location>
</feature>
<keyword evidence="2" id="KW-0472">Membrane</keyword>
<organism evidence="5">
    <name type="scientific">Caenorhabditis brenneri</name>
    <name type="common">Nematode worm</name>
    <dbReference type="NCBI Taxonomy" id="135651"/>
    <lineage>
        <taxon>Eukaryota</taxon>
        <taxon>Metazoa</taxon>
        <taxon>Ecdysozoa</taxon>
        <taxon>Nematoda</taxon>
        <taxon>Chromadorea</taxon>
        <taxon>Rhabditida</taxon>
        <taxon>Rhabditina</taxon>
        <taxon>Rhabditomorpha</taxon>
        <taxon>Rhabditoidea</taxon>
        <taxon>Rhabditidae</taxon>
        <taxon>Peloderinae</taxon>
        <taxon>Caenorhabditis</taxon>
    </lineage>
</organism>
<dbReference type="InterPro" id="IPR029071">
    <property type="entry name" value="Ubiquitin-like_domsf"/>
</dbReference>
<evidence type="ECO:0000313" key="4">
    <source>
        <dbReference type="EMBL" id="EGT56755.1"/>
    </source>
</evidence>
<evidence type="ECO:0000256" key="2">
    <source>
        <dbReference type="SAM" id="Phobius"/>
    </source>
</evidence>
<dbReference type="InterPro" id="IPR040352">
    <property type="entry name" value="TMUB1/2"/>
</dbReference>
<dbReference type="FunCoup" id="G0NB50">
    <property type="interactions" value="478"/>
</dbReference>
<keyword evidence="5" id="KW-1185">Reference proteome</keyword>
<gene>
    <name evidence="4" type="ORF">CAEBREN_00745</name>
</gene>
<feature type="region of interest" description="Disordered" evidence="1">
    <location>
        <begin position="128"/>
        <end position="228"/>
    </location>
</feature>
<dbReference type="PROSITE" id="PS50053">
    <property type="entry name" value="UBIQUITIN_2"/>
    <property type="match status" value="1"/>
</dbReference>
<feature type="transmembrane region" description="Helical" evidence="2">
    <location>
        <begin position="447"/>
        <end position="466"/>
    </location>
</feature>
<dbReference type="PANTHER" id="PTHR14557:SF5">
    <property type="entry name" value="UBIQUITIN-LIKE DOMAIN-CONTAINING PROTEIN"/>
    <property type="match status" value="1"/>
</dbReference>
<dbReference type="HOGENOM" id="CLU_467880_0_0_1"/>
<dbReference type="AlphaFoldDB" id="G0NB50"/>
<evidence type="ECO:0000259" key="3">
    <source>
        <dbReference type="PROSITE" id="PS50053"/>
    </source>
</evidence>
<feature type="compositionally biased region" description="Acidic residues" evidence="1">
    <location>
        <begin position="192"/>
        <end position="206"/>
    </location>
</feature>
<evidence type="ECO:0000313" key="5">
    <source>
        <dbReference type="Proteomes" id="UP000008068"/>
    </source>
</evidence>
<dbReference type="OMA" id="VVEMHTW"/>
<dbReference type="OrthoDB" id="1679758at2759"/>
<dbReference type="STRING" id="135651.G0NB50"/>
<feature type="compositionally biased region" description="Polar residues" evidence="1">
    <location>
        <begin position="207"/>
        <end position="220"/>
    </location>
</feature>
<feature type="transmembrane region" description="Helical" evidence="2">
    <location>
        <begin position="377"/>
        <end position="398"/>
    </location>
</feature>
<dbReference type="PANTHER" id="PTHR14557">
    <property type="entry name" value="PROTEIN C7ORF21"/>
    <property type="match status" value="1"/>
</dbReference>
<dbReference type="eggNOG" id="ENOG502QU8U">
    <property type="taxonomic scope" value="Eukaryota"/>
</dbReference>
<accession>G0NB50</accession>